<keyword evidence="4" id="KW-0067">ATP-binding</keyword>
<dbReference type="GO" id="GO:0016787">
    <property type="term" value="F:hydrolase activity"/>
    <property type="evidence" value="ECO:0007669"/>
    <property type="project" value="UniProtKB-KW"/>
</dbReference>
<dbReference type="Gene3D" id="3.40.50.300">
    <property type="entry name" value="P-loop containing nucleotide triphosphate hydrolases"/>
    <property type="match status" value="2"/>
</dbReference>
<dbReference type="Pfam" id="PF00271">
    <property type="entry name" value="Helicase_C"/>
    <property type="match status" value="1"/>
</dbReference>
<organism evidence="7 8">
    <name type="scientific">Marseilla massiliensis</name>
    <dbReference type="NCBI Taxonomy" id="1841864"/>
    <lineage>
        <taxon>Bacteria</taxon>
        <taxon>Pseudomonadati</taxon>
        <taxon>Bacteroidota</taxon>
        <taxon>Bacteroidia</taxon>
        <taxon>Bacteroidales</taxon>
        <taxon>Prevotellaceae</taxon>
        <taxon>Marseilla</taxon>
    </lineage>
</organism>
<name>A0A938WST3_9BACT</name>
<dbReference type="InterPro" id="IPR027417">
    <property type="entry name" value="P-loop_NTPase"/>
</dbReference>
<evidence type="ECO:0000259" key="5">
    <source>
        <dbReference type="PROSITE" id="PS51192"/>
    </source>
</evidence>
<dbReference type="InterPro" id="IPR044742">
    <property type="entry name" value="DEAD/DEAH_RhlB"/>
</dbReference>
<dbReference type="PROSITE" id="PS51194">
    <property type="entry name" value="HELICASE_CTER"/>
    <property type="match status" value="1"/>
</dbReference>
<evidence type="ECO:0000313" key="7">
    <source>
        <dbReference type="EMBL" id="MBM6673355.1"/>
    </source>
</evidence>
<evidence type="ECO:0000256" key="2">
    <source>
        <dbReference type="ARBA" id="ARBA00022801"/>
    </source>
</evidence>
<evidence type="ECO:0000256" key="1">
    <source>
        <dbReference type="ARBA" id="ARBA00022741"/>
    </source>
</evidence>
<dbReference type="SUPFAM" id="SSF52540">
    <property type="entry name" value="P-loop containing nucleoside triphosphate hydrolases"/>
    <property type="match status" value="1"/>
</dbReference>
<dbReference type="EMBL" id="JACJJG010000019">
    <property type="protein sequence ID" value="MBM6673355.1"/>
    <property type="molecule type" value="Genomic_DNA"/>
</dbReference>
<comment type="caution">
    <text evidence="7">The sequence shown here is derived from an EMBL/GenBank/DDBJ whole genome shotgun (WGS) entry which is preliminary data.</text>
</comment>
<dbReference type="Pfam" id="PF03880">
    <property type="entry name" value="DbpA"/>
    <property type="match status" value="1"/>
</dbReference>
<keyword evidence="3 7" id="KW-0347">Helicase</keyword>
<dbReference type="SMART" id="SM00487">
    <property type="entry name" value="DEXDc"/>
    <property type="match status" value="1"/>
</dbReference>
<protein>
    <submittedName>
        <fullName evidence="7">DEAD/DEAH box helicase</fullName>
    </submittedName>
</protein>
<dbReference type="Gene3D" id="3.30.70.330">
    <property type="match status" value="1"/>
</dbReference>
<reference evidence="7" key="1">
    <citation type="submission" date="2020-08" db="EMBL/GenBank/DDBJ databases">
        <authorList>
            <person name="Cejkova D."/>
            <person name="Kubasova T."/>
            <person name="Jahodarova E."/>
            <person name="Rychlik I."/>
        </authorList>
    </citation>
    <scope>NUCLEOTIDE SEQUENCE</scope>
    <source>
        <strain evidence="7">An824</strain>
    </source>
</reference>
<dbReference type="InterPro" id="IPR012677">
    <property type="entry name" value="Nucleotide-bd_a/b_plait_sf"/>
</dbReference>
<dbReference type="GO" id="GO:0005524">
    <property type="term" value="F:ATP binding"/>
    <property type="evidence" value="ECO:0007669"/>
    <property type="project" value="UniProtKB-KW"/>
</dbReference>
<dbReference type="InterPro" id="IPR001650">
    <property type="entry name" value="Helicase_C-like"/>
</dbReference>
<dbReference type="RefSeq" id="WP_205104032.1">
    <property type="nucleotide sequence ID" value="NZ_JACJJG010000019.1"/>
</dbReference>
<feature type="domain" description="Helicase ATP-binding" evidence="5">
    <location>
        <begin position="25"/>
        <end position="194"/>
    </location>
</feature>
<dbReference type="SMART" id="SM00490">
    <property type="entry name" value="HELICc"/>
    <property type="match status" value="1"/>
</dbReference>
<dbReference type="CDD" id="cd18787">
    <property type="entry name" value="SF2_C_DEAD"/>
    <property type="match status" value="1"/>
</dbReference>
<dbReference type="InterPro" id="IPR011545">
    <property type="entry name" value="DEAD/DEAH_box_helicase_dom"/>
</dbReference>
<keyword evidence="2" id="KW-0378">Hydrolase</keyword>
<reference evidence="7" key="2">
    <citation type="journal article" date="2021" name="Sci. Rep.">
        <title>The distribution of antibiotic resistance genes in chicken gut microbiota commensals.</title>
        <authorList>
            <person name="Juricova H."/>
            <person name="Matiasovicova J."/>
            <person name="Kubasova T."/>
            <person name="Cejkova D."/>
            <person name="Rychlik I."/>
        </authorList>
    </citation>
    <scope>NUCLEOTIDE SEQUENCE</scope>
    <source>
        <strain evidence="7">An824</strain>
    </source>
</reference>
<dbReference type="AlphaFoldDB" id="A0A938WST3"/>
<evidence type="ECO:0000256" key="3">
    <source>
        <dbReference type="ARBA" id="ARBA00022806"/>
    </source>
</evidence>
<keyword evidence="1" id="KW-0547">Nucleotide-binding</keyword>
<proteinExistence type="predicted"/>
<dbReference type="GO" id="GO:0004386">
    <property type="term" value="F:helicase activity"/>
    <property type="evidence" value="ECO:0007669"/>
    <property type="project" value="UniProtKB-KW"/>
</dbReference>
<dbReference type="Pfam" id="PF00270">
    <property type="entry name" value="DEAD"/>
    <property type="match status" value="1"/>
</dbReference>
<dbReference type="PROSITE" id="PS51192">
    <property type="entry name" value="HELICASE_ATP_BIND_1"/>
    <property type="match status" value="1"/>
</dbReference>
<evidence type="ECO:0000256" key="4">
    <source>
        <dbReference type="ARBA" id="ARBA00022840"/>
    </source>
</evidence>
<dbReference type="InterPro" id="IPR014001">
    <property type="entry name" value="Helicase_ATP-bd"/>
</dbReference>
<dbReference type="GO" id="GO:0003676">
    <property type="term" value="F:nucleic acid binding"/>
    <property type="evidence" value="ECO:0007669"/>
    <property type="project" value="InterPro"/>
</dbReference>
<evidence type="ECO:0000259" key="6">
    <source>
        <dbReference type="PROSITE" id="PS51194"/>
    </source>
</evidence>
<sequence>MYNDEDILSKLGIDALSDMQLRMKDVMLGGVSDVVLLSATGSGKTLAYLIPLVRMLDASSDMVQAVVIVPGRELALQSCDVFKSMGTGFTAMCLYGGRPAMDEHRELDKLRPQVVFATPGRLVDHLDKGNFSPFSVKYVVIDEFDKCLKMGFADEMKRAFSMLPGVIRRFLLSATDAEEIPSFVNIGHVERIDYIGCDDAAGRIKLLYVKSQEKDKLETLYRMLCGFGQASSIVFLNYRDSVERTGAYLSGKGFTISVFRGGMDQKAREAAVYKFANGSANVLVATDLASRGLDMPEVDNIIHYHLPVGKDEYVHRTGRTARWKSEGRAFFLLGPDETVPEYVSEPVEEYDIPENGILPPQPRMVTLYIGKGKKDKISRGDILGFLCKTCGLDGNDIGRIDVRERWAYAAVDSSKWKDVIKRSVGAKLKGIKTVIELIK</sequence>
<dbReference type="InterPro" id="IPR005580">
    <property type="entry name" value="DbpA/CsdA_RNA-bd_dom"/>
</dbReference>
<accession>A0A938WST3</accession>
<feature type="domain" description="Helicase C-terminal" evidence="6">
    <location>
        <begin position="216"/>
        <end position="366"/>
    </location>
</feature>
<keyword evidence="8" id="KW-1185">Reference proteome</keyword>
<gene>
    <name evidence="7" type="ORF">H6A34_05645</name>
</gene>
<dbReference type="PANTHER" id="PTHR24031">
    <property type="entry name" value="RNA HELICASE"/>
    <property type="match status" value="1"/>
</dbReference>
<evidence type="ECO:0000313" key="8">
    <source>
        <dbReference type="Proteomes" id="UP000706891"/>
    </source>
</evidence>
<dbReference type="CDD" id="cd00268">
    <property type="entry name" value="DEADc"/>
    <property type="match status" value="1"/>
</dbReference>
<dbReference type="Proteomes" id="UP000706891">
    <property type="component" value="Unassembled WGS sequence"/>
</dbReference>